<dbReference type="Gene3D" id="2.60.450.10">
    <property type="entry name" value="Lipopolysaccharide (LPS) transport protein A like domain"/>
    <property type="match status" value="1"/>
</dbReference>
<proteinExistence type="inferred from homology"/>
<feature type="chain" id="PRO_5031636085" description="LPS-assembly protein LptD" evidence="4">
    <location>
        <begin position="27"/>
        <end position="762"/>
    </location>
</feature>
<dbReference type="GO" id="GO:0015920">
    <property type="term" value="P:lipopolysaccharide transport"/>
    <property type="evidence" value="ECO:0007669"/>
    <property type="project" value="InterPro"/>
</dbReference>
<dbReference type="InterPro" id="IPR020889">
    <property type="entry name" value="LipoPS_assembly_LptD"/>
</dbReference>
<dbReference type="PANTHER" id="PTHR30189:SF1">
    <property type="entry name" value="LPS-ASSEMBLY PROTEIN LPTD"/>
    <property type="match status" value="1"/>
</dbReference>
<dbReference type="EMBL" id="PIPR01000005">
    <property type="protein sequence ID" value="RUO38052.1"/>
    <property type="molecule type" value="Genomic_DNA"/>
</dbReference>
<sequence length="762" mass="87128" precursor="true">MSRRLQERSWLAVLILTSTAYGSVAAQETSAPAIYTGLCPIPAPLLSQPIQPFENLPAEAIGVRADGADIDSETQLASYFGNVEVHYGQQQLRTENAQINQETGNINASGATQFTDGYVQVQSENFRLNSGENRAYLSGARYQMSGAGARGRAEVLSISPAEVLLEGSTFTTCPEEEPTWQLSAETIAISENEAFGEAWNAKFELFGVPVLWVPYLNFPVTDERKSGFLFPTIRSSQKNGFEVELPYYFNIAPNMDATLAPRYMAERGLQLQGEYRYLSQQGGGEFNLAYLNEDDSLPTDNSRFLWRVEHEQQWSEQWRSYVNAIGVSDDDYLNDIGSDFAGRADAQLYRQVQANYLTDDWQVTIRAEDFELLGNFRSPYRTLPQASSFYTFTDELGLEYSLFSELSHFRNQDVSSDYATRIHLEPQVKFAVERPAYDWLAEVGYSYTRYDQQANIIDGRTENPDRGLPTVRWRGRLNLERDFEWNGTEYHQTLQPQVQYLYVPFRDQTGIGIYDSTIMQDDYRGLFRARRFTGLDRIADANQVTVGASSSIFDAQAQELARISLAQIYYFEDSRTQLFDDSSAVMTNRSDIALETRFRLSDSWFFNSAVQYDMELNRTQKSQTALEYRKDNMNLVQFSHRNVTNILDDNIEQLGLQAVVELSPRWQMASNWYYDLQNKRSNDALLALQYSDCCWAVRFSAYRRINRNVEQQLIDPIANAPEFDNGISVQFIIKGLGSDDRSLLDMLEQSLFGYRHPFHLSN</sequence>
<dbReference type="GO" id="GO:1990351">
    <property type="term" value="C:transporter complex"/>
    <property type="evidence" value="ECO:0007669"/>
    <property type="project" value="TreeGrafter"/>
</dbReference>
<evidence type="ECO:0000256" key="1">
    <source>
        <dbReference type="ARBA" id="ARBA00022729"/>
    </source>
</evidence>
<protein>
    <recommendedName>
        <fullName evidence="4">LPS-assembly protein LptD</fullName>
    </recommendedName>
</protein>
<dbReference type="InterPro" id="IPR007543">
    <property type="entry name" value="LptD_C"/>
</dbReference>
<comment type="caution">
    <text evidence="7">The sequence shown here is derived from an EMBL/GenBank/DDBJ whole genome shotgun (WGS) entry which is preliminary data.</text>
</comment>
<evidence type="ECO:0000256" key="3">
    <source>
        <dbReference type="ARBA" id="ARBA00023237"/>
    </source>
</evidence>
<comment type="subcellular location">
    <subcellularLocation>
        <location evidence="4">Cell outer membrane</location>
    </subcellularLocation>
</comment>
<gene>
    <name evidence="4" type="primary">lptD</name>
    <name evidence="7" type="ORF">CWE22_11590</name>
</gene>
<name>A0A7Z6ZS47_9GAMM</name>
<dbReference type="InterPro" id="IPR050218">
    <property type="entry name" value="LptD"/>
</dbReference>
<dbReference type="GO" id="GO:0009279">
    <property type="term" value="C:cell outer membrane"/>
    <property type="evidence" value="ECO:0007669"/>
    <property type="project" value="UniProtKB-SubCell"/>
</dbReference>
<comment type="function">
    <text evidence="4">Together with LptE, is involved in the assembly of lipopolysaccharide (LPS) at the surface of the outer membrane.</text>
</comment>
<dbReference type="GO" id="GO:0043165">
    <property type="term" value="P:Gram-negative-bacterium-type cell outer membrane assembly"/>
    <property type="evidence" value="ECO:0007669"/>
    <property type="project" value="UniProtKB-UniRule"/>
</dbReference>
<organism evidence="7 8">
    <name type="scientific">Pseudidiomarina aestuarii</name>
    <dbReference type="NCBI Taxonomy" id="624146"/>
    <lineage>
        <taxon>Bacteria</taxon>
        <taxon>Pseudomonadati</taxon>
        <taxon>Pseudomonadota</taxon>
        <taxon>Gammaproteobacteria</taxon>
        <taxon>Alteromonadales</taxon>
        <taxon>Idiomarinaceae</taxon>
        <taxon>Pseudidiomarina</taxon>
    </lineage>
</organism>
<evidence type="ECO:0000256" key="2">
    <source>
        <dbReference type="ARBA" id="ARBA00023136"/>
    </source>
</evidence>
<dbReference type="HAMAP" id="MF_01411">
    <property type="entry name" value="LPS_assembly_LptD"/>
    <property type="match status" value="1"/>
</dbReference>
<dbReference type="InterPro" id="IPR005653">
    <property type="entry name" value="OstA-like_N"/>
</dbReference>
<evidence type="ECO:0000259" key="6">
    <source>
        <dbReference type="Pfam" id="PF04453"/>
    </source>
</evidence>
<feature type="domain" description="LptD C-terminal" evidence="6">
    <location>
        <begin position="302"/>
        <end position="672"/>
    </location>
</feature>
<comment type="similarity">
    <text evidence="4">Belongs to the LptD family.</text>
</comment>
<feature type="signal peptide" evidence="4">
    <location>
        <begin position="1"/>
        <end position="26"/>
    </location>
</feature>
<dbReference type="Pfam" id="PF04453">
    <property type="entry name" value="LptD"/>
    <property type="match status" value="1"/>
</dbReference>
<evidence type="ECO:0000313" key="8">
    <source>
        <dbReference type="Proteomes" id="UP000287766"/>
    </source>
</evidence>
<keyword evidence="1 4" id="KW-0732">Signal</keyword>
<evidence type="ECO:0000256" key="4">
    <source>
        <dbReference type="HAMAP-Rule" id="MF_01411"/>
    </source>
</evidence>
<keyword evidence="2 4" id="KW-0472">Membrane</keyword>
<feature type="domain" description="Organic solvent tolerance-like N-terminal" evidence="5">
    <location>
        <begin position="63"/>
        <end position="140"/>
    </location>
</feature>
<keyword evidence="3 4" id="KW-0998">Cell outer membrane</keyword>
<comment type="caution">
    <text evidence="4">Lacks conserved residue(s) required for the propagation of feature annotation.</text>
</comment>
<accession>A0A7Z6ZS47</accession>
<dbReference type="Proteomes" id="UP000287766">
    <property type="component" value="Unassembled WGS sequence"/>
</dbReference>
<dbReference type="Pfam" id="PF03968">
    <property type="entry name" value="LptD_N"/>
    <property type="match status" value="1"/>
</dbReference>
<dbReference type="AlphaFoldDB" id="A0A7Z6ZS47"/>
<dbReference type="RefSeq" id="WP_169931664.1">
    <property type="nucleotide sequence ID" value="NZ_PIPR01000005.1"/>
</dbReference>
<evidence type="ECO:0000313" key="7">
    <source>
        <dbReference type="EMBL" id="RUO38052.1"/>
    </source>
</evidence>
<comment type="subunit">
    <text evidence="4">Component of the lipopolysaccharide transport and assembly complex. Interacts with LptE and LptA.</text>
</comment>
<evidence type="ECO:0000259" key="5">
    <source>
        <dbReference type="Pfam" id="PF03968"/>
    </source>
</evidence>
<keyword evidence="8" id="KW-1185">Reference proteome</keyword>
<reference evidence="8" key="1">
    <citation type="journal article" date="2018" name="Front. Microbiol.">
        <title>Genome-Based Analysis Reveals the Taxonomy and Diversity of the Family Idiomarinaceae.</title>
        <authorList>
            <person name="Liu Y."/>
            <person name="Lai Q."/>
            <person name="Shao Z."/>
        </authorList>
    </citation>
    <scope>NUCLEOTIDE SEQUENCE [LARGE SCALE GENOMIC DNA]</scope>
    <source>
        <strain evidence="8">KYW314</strain>
    </source>
</reference>
<dbReference type="PANTHER" id="PTHR30189">
    <property type="entry name" value="LPS-ASSEMBLY PROTEIN"/>
    <property type="match status" value="1"/>
</dbReference>